<protein>
    <submittedName>
        <fullName evidence="1">Uncharacterized protein</fullName>
    </submittedName>
</protein>
<reference evidence="1" key="1">
    <citation type="submission" date="2021-02" db="EMBL/GenBank/DDBJ databases">
        <authorList>
            <person name="Nowell W R."/>
        </authorList>
    </citation>
    <scope>NUCLEOTIDE SEQUENCE</scope>
</reference>
<dbReference type="EMBL" id="CAJOBI010156599">
    <property type="protein sequence ID" value="CAF4833746.1"/>
    <property type="molecule type" value="Genomic_DNA"/>
</dbReference>
<accession>A0A8S3BI83</accession>
<evidence type="ECO:0000313" key="1">
    <source>
        <dbReference type="EMBL" id="CAF4833746.1"/>
    </source>
</evidence>
<evidence type="ECO:0000313" key="2">
    <source>
        <dbReference type="Proteomes" id="UP000676336"/>
    </source>
</evidence>
<comment type="caution">
    <text evidence="1">The sequence shown here is derived from an EMBL/GenBank/DDBJ whole genome shotgun (WGS) entry which is preliminary data.</text>
</comment>
<gene>
    <name evidence="1" type="ORF">SMN809_LOCUS48617</name>
</gene>
<dbReference type="AlphaFoldDB" id="A0A8S3BI83"/>
<sequence length="48" mass="5385">CNQACSSASSTDIHVDDYASAQKSIAITASRLTDEQMVRRIKEKNDYY</sequence>
<organism evidence="1 2">
    <name type="scientific">Rotaria magnacalcarata</name>
    <dbReference type="NCBI Taxonomy" id="392030"/>
    <lineage>
        <taxon>Eukaryota</taxon>
        <taxon>Metazoa</taxon>
        <taxon>Spiralia</taxon>
        <taxon>Gnathifera</taxon>
        <taxon>Rotifera</taxon>
        <taxon>Eurotatoria</taxon>
        <taxon>Bdelloidea</taxon>
        <taxon>Philodinida</taxon>
        <taxon>Philodinidae</taxon>
        <taxon>Rotaria</taxon>
    </lineage>
</organism>
<name>A0A8S3BI83_9BILA</name>
<proteinExistence type="predicted"/>
<dbReference type="Proteomes" id="UP000676336">
    <property type="component" value="Unassembled WGS sequence"/>
</dbReference>
<feature type="non-terminal residue" evidence="1">
    <location>
        <position position="1"/>
    </location>
</feature>